<dbReference type="OrthoDB" id="169654at2157"/>
<proteinExistence type="predicted"/>
<comment type="caution">
    <text evidence="2">The sequence shown here is derived from an EMBL/GenBank/DDBJ whole genome shotgun (WGS) entry which is preliminary data.</text>
</comment>
<dbReference type="InterPro" id="IPR016024">
    <property type="entry name" value="ARM-type_fold"/>
</dbReference>
<protein>
    <submittedName>
        <fullName evidence="2">HEAT repeat domain-containing protein</fullName>
    </submittedName>
</protein>
<organism evidence="2 3">
    <name type="scientific">Halomarina oriensis</name>
    <dbReference type="NCBI Taxonomy" id="671145"/>
    <lineage>
        <taxon>Archaea</taxon>
        <taxon>Methanobacteriati</taxon>
        <taxon>Methanobacteriota</taxon>
        <taxon>Stenosarchaea group</taxon>
        <taxon>Halobacteria</taxon>
        <taxon>Halobacteriales</taxon>
        <taxon>Natronomonadaceae</taxon>
        <taxon>Halomarina</taxon>
    </lineage>
</organism>
<dbReference type="Proteomes" id="UP000451471">
    <property type="component" value="Unassembled WGS sequence"/>
</dbReference>
<sequence>MTQYDPVTPSGDALALVTIVVGSLLVVLFAFTLGRSYWLARDDRRCAARRDDRRSELLTRLYGPDPDWTSWVDGLDAADRTVVRSLVYTQLRWVRGTERERLRDLASVLGLDARAERLFASERRYERLQGLTWLALLGRPVDAETVLDRCRDHPDTRAAGARLLADTDHSEARPVGTELLLAPGRPLSVLGVDTLYQLYKHDAAELVAWATRERERWDESLFIQVLDVFGECSTVGPGVSLEWVLAGLDAASPRVRAAALEALTGYGWRESVRTAVVGEREAPFSHREEREPLVRRTAYRLYGEWATPDALDRLAEAVWRDPDDRARVEAARALQRADCLSTVGTGERAPTDGASGTDHVVAWVDATAGVDG</sequence>
<evidence type="ECO:0000313" key="2">
    <source>
        <dbReference type="EMBL" id="MWG36390.1"/>
    </source>
</evidence>
<dbReference type="AlphaFoldDB" id="A0A6B0GNX6"/>
<keyword evidence="1" id="KW-0472">Membrane</keyword>
<keyword evidence="3" id="KW-1185">Reference proteome</keyword>
<keyword evidence="1" id="KW-0812">Transmembrane</keyword>
<accession>A0A6B0GNX6</accession>
<dbReference type="EMBL" id="WSZK01000034">
    <property type="protein sequence ID" value="MWG36390.1"/>
    <property type="molecule type" value="Genomic_DNA"/>
</dbReference>
<reference evidence="2 3" key="1">
    <citation type="submission" date="2019-12" db="EMBL/GenBank/DDBJ databases">
        <title>Halocatena pleomorpha gen. nov. sp. nov., an extremely halophilic archaeon of family Halobacteriaceae isolated from saltpan soil.</title>
        <authorList>
            <person name="Pal Y."/>
            <person name="Verma A."/>
            <person name="Krishnamurthi S."/>
            <person name="Kumar P."/>
        </authorList>
    </citation>
    <scope>NUCLEOTIDE SEQUENCE [LARGE SCALE GENOMIC DNA]</scope>
    <source>
        <strain evidence="2 3">JCM 16495</strain>
    </source>
</reference>
<keyword evidence="1" id="KW-1133">Transmembrane helix</keyword>
<feature type="transmembrane region" description="Helical" evidence="1">
    <location>
        <begin position="13"/>
        <end position="34"/>
    </location>
</feature>
<name>A0A6B0GNX6_9EURY</name>
<evidence type="ECO:0000256" key="1">
    <source>
        <dbReference type="SAM" id="Phobius"/>
    </source>
</evidence>
<dbReference type="Gene3D" id="1.25.10.10">
    <property type="entry name" value="Leucine-rich Repeat Variant"/>
    <property type="match status" value="1"/>
</dbReference>
<dbReference type="InterPro" id="IPR011989">
    <property type="entry name" value="ARM-like"/>
</dbReference>
<dbReference type="RefSeq" id="WP_158206044.1">
    <property type="nucleotide sequence ID" value="NZ_WSZK01000034.1"/>
</dbReference>
<evidence type="ECO:0000313" key="3">
    <source>
        <dbReference type="Proteomes" id="UP000451471"/>
    </source>
</evidence>
<dbReference type="SUPFAM" id="SSF48371">
    <property type="entry name" value="ARM repeat"/>
    <property type="match status" value="1"/>
</dbReference>
<gene>
    <name evidence="2" type="ORF">GQS65_18185</name>
</gene>